<reference evidence="7 8" key="1">
    <citation type="submission" date="2014-02" db="EMBL/GenBank/DDBJ databases">
        <authorList>
            <person name="Sears C."/>
            <person name="Carroll K."/>
            <person name="Sack B.R."/>
            <person name="Qadri F."/>
            <person name="Myers L.L."/>
            <person name="Chung G.-T."/>
            <person name="Escheverria P."/>
            <person name="Fraser C.M."/>
            <person name="Sadzewicz L."/>
            <person name="Shefchek K.A."/>
            <person name="Tallon L."/>
            <person name="Das S.P."/>
            <person name="Daugherty S."/>
            <person name="Mongodin E.F."/>
        </authorList>
    </citation>
    <scope>NUCLEOTIDE SEQUENCE [LARGE SCALE GENOMIC DNA]</scope>
    <source>
        <strain evidence="7 8">3976T8</strain>
    </source>
</reference>
<name>A0A016AII9_BACFG</name>
<keyword evidence="6" id="KW-0814">Transposable element</keyword>
<keyword evidence="3 6" id="KW-0815">Transposition</keyword>
<dbReference type="GO" id="GO:0006313">
    <property type="term" value="P:DNA transposition"/>
    <property type="evidence" value="ECO:0007669"/>
    <property type="project" value="UniProtKB-UniRule"/>
</dbReference>
<keyword evidence="5 6" id="KW-0233">DNA recombination</keyword>
<evidence type="ECO:0000256" key="6">
    <source>
        <dbReference type="RuleBase" id="RU365089"/>
    </source>
</evidence>
<sequence>MDIPKEFLSKEFLSQFKTGEDVTAFMKELHTRVYEQMLEAEMDNHLGYEKHSNQGDHSGNSRNGSYRKQIQTEMGESVIQVPRDGEGEFEPIVVPKHQSRGLSIERLVISLYAKGMSVTDIESEMQEIYGINLSTSAISIITNKVSQAATEWQNRPLDSLYMIVWMDGIVFKVRENGKVINKTVYLCVGLNKEGLKEVLGMWIGKNESAAFWMGVLTDLKARGVEDILITVTDNLNGFTETIKSVFPASTTQICVVHQIRNSCRYVVWKEKKEFTADLKNIYNAPTKEAAEMELDNFEQKWGAKYPYAIRSWRNN</sequence>
<evidence type="ECO:0000256" key="1">
    <source>
        <dbReference type="ARBA" id="ARBA00002190"/>
    </source>
</evidence>
<dbReference type="Proteomes" id="UP000020938">
    <property type="component" value="Unassembled WGS sequence"/>
</dbReference>
<evidence type="ECO:0000256" key="2">
    <source>
        <dbReference type="ARBA" id="ARBA00010961"/>
    </source>
</evidence>
<comment type="function">
    <text evidence="1 6">Required for the transposition of the insertion element.</text>
</comment>
<gene>
    <name evidence="7" type="ORF">M123_4476</name>
</gene>
<evidence type="ECO:0000256" key="3">
    <source>
        <dbReference type="ARBA" id="ARBA00022578"/>
    </source>
</evidence>
<dbReference type="GO" id="GO:0004803">
    <property type="term" value="F:transposase activity"/>
    <property type="evidence" value="ECO:0007669"/>
    <property type="project" value="UniProtKB-UniRule"/>
</dbReference>
<dbReference type="NCBIfam" id="NF033543">
    <property type="entry name" value="transpos_IS256"/>
    <property type="match status" value="1"/>
</dbReference>
<proteinExistence type="inferred from homology"/>
<evidence type="ECO:0000256" key="5">
    <source>
        <dbReference type="ARBA" id="ARBA00023172"/>
    </source>
</evidence>
<dbReference type="PATRIC" id="fig|1339314.3.peg.4599"/>
<organism evidence="7 8">
    <name type="scientific">Bacteroides fragilis str. 3976T8</name>
    <dbReference type="NCBI Taxonomy" id="1339314"/>
    <lineage>
        <taxon>Bacteria</taxon>
        <taxon>Pseudomonadati</taxon>
        <taxon>Bacteroidota</taxon>
        <taxon>Bacteroidia</taxon>
        <taxon>Bacteroidales</taxon>
        <taxon>Bacteroidaceae</taxon>
        <taxon>Bacteroides</taxon>
    </lineage>
</organism>
<dbReference type="PANTHER" id="PTHR33217:SF8">
    <property type="entry name" value="MUTATOR FAMILY TRANSPOSASE"/>
    <property type="match status" value="1"/>
</dbReference>
<comment type="similarity">
    <text evidence="2 6">Belongs to the transposase mutator family.</text>
</comment>
<dbReference type="PROSITE" id="PS01007">
    <property type="entry name" value="TRANSPOSASE_MUTATOR"/>
    <property type="match status" value="1"/>
</dbReference>
<dbReference type="AlphaFoldDB" id="A0A016AII9"/>
<dbReference type="PANTHER" id="PTHR33217">
    <property type="entry name" value="TRANSPOSASE FOR INSERTION SEQUENCE ELEMENT IS1081"/>
    <property type="match status" value="1"/>
</dbReference>
<protein>
    <recommendedName>
        <fullName evidence="6">Mutator family transposase</fullName>
    </recommendedName>
</protein>
<evidence type="ECO:0000313" key="8">
    <source>
        <dbReference type="Proteomes" id="UP000020938"/>
    </source>
</evidence>
<dbReference type="InterPro" id="IPR001207">
    <property type="entry name" value="Transposase_mutator"/>
</dbReference>
<keyword evidence="4 6" id="KW-0238">DNA-binding</keyword>
<evidence type="ECO:0000256" key="4">
    <source>
        <dbReference type="ARBA" id="ARBA00023125"/>
    </source>
</evidence>
<dbReference type="EMBL" id="JGDS01000069">
    <property type="protein sequence ID" value="EXZ71270.1"/>
    <property type="molecule type" value="Genomic_DNA"/>
</dbReference>
<accession>A0A016AII9</accession>
<comment type="caution">
    <text evidence="7">The sequence shown here is derived from an EMBL/GenBank/DDBJ whole genome shotgun (WGS) entry which is preliminary data.</text>
</comment>
<dbReference type="Pfam" id="PF00872">
    <property type="entry name" value="Transposase_mut"/>
    <property type="match status" value="1"/>
</dbReference>
<evidence type="ECO:0000313" key="7">
    <source>
        <dbReference type="EMBL" id="EXZ71270.1"/>
    </source>
</evidence>
<dbReference type="GO" id="GO:0003677">
    <property type="term" value="F:DNA binding"/>
    <property type="evidence" value="ECO:0007669"/>
    <property type="project" value="UniProtKB-UniRule"/>
</dbReference>